<dbReference type="EMBL" id="JACIUV010000001">
    <property type="protein sequence ID" value="MBB1115877.1"/>
    <property type="molecule type" value="Genomic_DNA"/>
</dbReference>
<dbReference type="EMBL" id="LDJH01000017">
    <property type="protein sequence ID" value="KRG57005.1"/>
    <property type="molecule type" value="Genomic_DNA"/>
</dbReference>
<comment type="caution">
    <text evidence="2">The sequence shown here is derived from an EMBL/GenBank/DDBJ whole genome shotgun (WGS) entry which is preliminary data.</text>
</comment>
<dbReference type="Proteomes" id="UP000550609">
    <property type="component" value="Unassembled WGS sequence"/>
</dbReference>
<feature type="chain" id="PRO_5006392490" description="Secreted protein" evidence="1">
    <location>
        <begin position="21"/>
        <end position="188"/>
    </location>
</feature>
<dbReference type="RefSeq" id="WP_152981172.1">
    <property type="nucleotide sequence ID" value="NZ_JACIUV010000001.1"/>
</dbReference>
<evidence type="ECO:0000313" key="5">
    <source>
        <dbReference type="Proteomes" id="UP000550609"/>
    </source>
</evidence>
<protein>
    <recommendedName>
        <fullName evidence="6">Secreted protein</fullName>
    </recommendedName>
</protein>
<accession>A0A7W3YU94</accession>
<name>A0A0R0BI47_9GAMM</name>
<feature type="signal peptide" evidence="1">
    <location>
        <begin position="1"/>
        <end position="20"/>
    </location>
</feature>
<evidence type="ECO:0008006" key="6">
    <source>
        <dbReference type="Google" id="ProtNLM"/>
    </source>
</evidence>
<dbReference type="AlphaFoldDB" id="A0A0R0BI47"/>
<evidence type="ECO:0000313" key="4">
    <source>
        <dbReference type="Proteomes" id="UP000051254"/>
    </source>
</evidence>
<dbReference type="OrthoDB" id="1524207at2"/>
<evidence type="ECO:0000256" key="1">
    <source>
        <dbReference type="SAM" id="SignalP"/>
    </source>
</evidence>
<keyword evidence="1" id="KW-0732">Signal</keyword>
<evidence type="ECO:0000313" key="2">
    <source>
        <dbReference type="EMBL" id="KRG57005.1"/>
    </source>
</evidence>
<proteinExistence type="predicted"/>
<sequence length="188" mass="20507">MKRLMLGAVLGLLVVGNAPAASPQEVWWTQLQALCGKAFAGKEVWGAPGSAFAAQDIRIHVRECTPERIRVPLVVGDDRSRTWVFTRTEAGITLRHDHRHADGRPDTITQYGGTTVNRGSAQVQVFPGDQLTAEVIPGSGISSVWQITLEPGQRLIYAGNRVGTPRGFQMDFDLTQPVDAPPAPWGWE</sequence>
<gene>
    <name evidence="2" type="ORF">ABB25_10120</name>
    <name evidence="3" type="ORF">H4O09_02195</name>
</gene>
<evidence type="ECO:0000313" key="3">
    <source>
        <dbReference type="EMBL" id="MBB1115877.1"/>
    </source>
</evidence>
<organism evidence="2 4">
    <name type="scientific">Stenotrophomonas koreensis</name>
    <dbReference type="NCBI Taxonomy" id="266128"/>
    <lineage>
        <taxon>Bacteria</taxon>
        <taxon>Pseudomonadati</taxon>
        <taxon>Pseudomonadota</taxon>
        <taxon>Gammaproteobacteria</taxon>
        <taxon>Lysobacterales</taxon>
        <taxon>Lysobacteraceae</taxon>
        <taxon>Stenotrophomonas</taxon>
    </lineage>
</organism>
<dbReference type="STRING" id="266128.ABB25_10120"/>
<reference evidence="3 5" key="2">
    <citation type="submission" date="2020-08" db="EMBL/GenBank/DDBJ databases">
        <title>Stenotrophomonas sp. W1S232.</title>
        <authorList>
            <person name="Deng Y."/>
        </authorList>
    </citation>
    <scope>NUCLEOTIDE SEQUENCE [LARGE SCALE GENOMIC DNA]</scope>
    <source>
        <strain evidence="3 5">W1S232</strain>
    </source>
</reference>
<accession>A0A0R0BI47</accession>
<reference evidence="2 4" key="1">
    <citation type="submission" date="2015-05" db="EMBL/GenBank/DDBJ databases">
        <title>Genome sequencing and analysis of members of genus Stenotrophomonas.</title>
        <authorList>
            <person name="Patil P.P."/>
            <person name="Midha S."/>
            <person name="Patil P.B."/>
        </authorList>
    </citation>
    <scope>NUCLEOTIDE SEQUENCE [LARGE SCALE GENOMIC DNA]</scope>
    <source>
        <strain evidence="2 4">DSM 17805</strain>
    </source>
</reference>
<dbReference type="PATRIC" id="fig|266128.3.peg.895"/>
<keyword evidence="4" id="KW-1185">Reference proteome</keyword>
<dbReference type="Proteomes" id="UP000051254">
    <property type="component" value="Unassembled WGS sequence"/>
</dbReference>